<organism evidence="2 3">
    <name type="scientific">Salinithrix halophila</name>
    <dbReference type="NCBI Taxonomy" id="1485204"/>
    <lineage>
        <taxon>Bacteria</taxon>
        <taxon>Bacillati</taxon>
        <taxon>Bacillota</taxon>
        <taxon>Bacilli</taxon>
        <taxon>Bacillales</taxon>
        <taxon>Thermoactinomycetaceae</taxon>
        <taxon>Salinithrix</taxon>
    </lineage>
</organism>
<gene>
    <name evidence="2" type="ORF">ACFOUO_14790</name>
</gene>
<reference evidence="3" key="1">
    <citation type="journal article" date="2019" name="Int. J. Syst. Evol. Microbiol.">
        <title>The Global Catalogue of Microorganisms (GCM) 10K type strain sequencing project: providing services to taxonomists for standard genome sequencing and annotation.</title>
        <authorList>
            <consortium name="The Broad Institute Genomics Platform"/>
            <consortium name="The Broad Institute Genome Sequencing Center for Infectious Disease"/>
            <person name="Wu L."/>
            <person name="Ma J."/>
        </authorList>
    </citation>
    <scope>NUCLEOTIDE SEQUENCE [LARGE SCALE GENOMIC DNA]</scope>
    <source>
        <strain evidence="3">IBRC-M 10813</strain>
    </source>
</reference>
<dbReference type="EMBL" id="JBHSAP010000018">
    <property type="protein sequence ID" value="MFC4078067.1"/>
    <property type="molecule type" value="Genomic_DNA"/>
</dbReference>
<accession>A0ABV8JJB3</accession>
<evidence type="ECO:0000256" key="1">
    <source>
        <dbReference type="SAM" id="Phobius"/>
    </source>
</evidence>
<comment type="caution">
    <text evidence="2">The sequence shown here is derived from an EMBL/GenBank/DDBJ whole genome shotgun (WGS) entry which is preliminary data.</text>
</comment>
<feature type="transmembrane region" description="Helical" evidence="1">
    <location>
        <begin position="243"/>
        <end position="263"/>
    </location>
</feature>
<keyword evidence="1" id="KW-0812">Transmembrane</keyword>
<keyword evidence="3" id="KW-1185">Reference proteome</keyword>
<protein>
    <submittedName>
        <fullName evidence="2">Sporulation protein YpjB</fullName>
    </submittedName>
</protein>
<evidence type="ECO:0000313" key="3">
    <source>
        <dbReference type="Proteomes" id="UP001595843"/>
    </source>
</evidence>
<proteinExistence type="predicted"/>
<dbReference type="Pfam" id="PF09577">
    <property type="entry name" value="Spore_YpjB"/>
    <property type="match status" value="1"/>
</dbReference>
<keyword evidence="1" id="KW-0472">Membrane</keyword>
<dbReference type="Proteomes" id="UP001595843">
    <property type="component" value="Unassembled WGS sequence"/>
</dbReference>
<dbReference type="InterPro" id="IPR014231">
    <property type="entry name" value="Spore_YpjB"/>
</dbReference>
<sequence>MGRQQGWVLGLAGLVFFLVLFMNGTPGMATAEDGLVDQWTKQALQIEERVRQGGEENYLKAREETAVLAKSFARSDLSEVNLSIQGVEALSETLVELDRQLNRVMPASDDLNRAAERSALAFDAIAHPHQPLWYRYEPVFRKDIARVKGAAKKGNPENLRIAVRELILHYEQIEPALEVARKPMTVEKVRSLMNFLRSRVHINPLPREELRGGIRQWERMVPPLFNGPEEDVTAFGGGTLPPILPAALSLGGLIAMVLSYVGWKKHRYKQRRMPGRF</sequence>
<name>A0ABV8JJB3_9BACL</name>
<evidence type="ECO:0000313" key="2">
    <source>
        <dbReference type="EMBL" id="MFC4078067.1"/>
    </source>
</evidence>
<keyword evidence="1" id="KW-1133">Transmembrane helix</keyword>
<dbReference type="RefSeq" id="WP_380705896.1">
    <property type="nucleotide sequence ID" value="NZ_JBHSAP010000018.1"/>
</dbReference>